<reference evidence="1 3" key="2">
    <citation type="submission" date="2020-07" db="EMBL/GenBank/DDBJ databases">
        <title>Identification of Halomonas strains.</title>
        <authorList>
            <person name="Xiao Z."/>
            <person name="Shen J."/>
        </authorList>
    </citation>
    <scope>NUCLEOTIDE SEQUENCE [LARGE SCALE GENOMIC DNA]</scope>
    <source>
        <strain evidence="1 3">DSM 17331</strain>
    </source>
</reference>
<dbReference type="EMBL" id="JACEFT010000001">
    <property type="protein sequence ID" value="MBA2777598.1"/>
    <property type="molecule type" value="Genomic_DNA"/>
</dbReference>
<accession>A0A7V9VY50</accession>
<comment type="caution">
    <text evidence="1">The sequence shown here is derived from an EMBL/GenBank/DDBJ whole genome shotgun (WGS) entry which is preliminary data.</text>
</comment>
<gene>
    <name evidence="1" type="ORF">H1D44_01655</name>
    <name evidence="2" type="ORF">HOP48_01735</name>
</gene>
<dbReference type="EMBL" id="JABFUB010000001">
    <property type="protein sequence ID" value="MCG6660268.1"/>
    <property type="molecule type" value="Genomic_DNA"/>
</dbReference>
<organism evidence="1 3">
    <name type="scientific">Billgrantia kenyensis</name>
    <dbReference type="NCBI Taxonomy" id="321266"/>
    <lineage>
        <taxon>Bacteria</taxon>
        <taxon>Pseudomonadati</taxon>
        <taxon>Pseudomonadota</taxon>
        <taxon>Gammaproteobacteria</taxon>
        <taxon>Oceanospirillales</taxon>
        <taxon>Halomonadaceae</taxon>
        <taxon>Billgrantia</taxon>
    </lineage>
</organism>
<proteinExistence type="predicted"/>
<sequence length="174" mass="18651">MSTASVATAPQKPPLDHDTAAALRAHTRDLEHDLLAALEAQAPRLATDRLEAVSEHLDALETALAGIASDAAGPLLERLRVGLDRLACDLYQRDGWAHLDEAAFRRLLARHSAGLTRVDGIGPASAEVLFQHGISDPERLLQLQAAELDEIRGLNAAVLARLKHKCEAAGENRA</sequence>
<evidence type="ECO:0000313" key="2">
    <source>
        <dbReference type="EMBL" id="MCG6660268.1"/>
    </source>
</evidence>
<name>A0A7V9VY50_9GAMM</name>
<dbReference type="RefSeq" id="WP_181513097.1">
    <property type="nucleotide sequence ID" value="NZ_JABFUB010000001.1"/>
</dbReference>
<reference evidence="2 4" key="1">
    <citation type="submission" date="2020-05" db="EMBL/GenBank/DDBJ databases">
        <title>Comparative genomic analysis of denitrifying bacteria from Halomonas genus.</title>
        <authorList>
            <person name="Wang L."/>
            <person name="Shao Z."/>
        </authorList>
    </citation>
    <scope>NUCLEOTIDE SEQUENCE [LARGE SCALE GENOMIC DNA]</scope>
    <source>
        <strain evidence="2 4">DSM 17331</strain>
    </source>
</reference>
<dbReference type="Proteomes" id="UP000814353">
    <property type="component" value="Unassembled WGS sequence"/>
</dbReference>
<dbReference type="Pfam" id="PF14520">
    <property type="entry name" value="HHH_5"/>
    <property type="match status" value="1"/>
</dbReference>
<dbReference type="AlphaFoldDB" id="A0A7V9VY50"/>
<dbReference type="SUPFAM" id="SSF47794">
    <property type="entry name" value="Rad51 N-terminal domain-like"/>
    <property type="match status" value="1"/>
</dbReference>
<evidence type="ECO:0000313" key="3">
    <source>
        <dbReference type="Proteomes" id="UP000518091"/>
    </source>
</evidence>
<keyword evidence="4" id="KW-1185">Reference proteome</keyword>
<dbReference type="Proteomes" id="UP000518091">
    <property type="component" value="Unassembled WGS sequence"/>
</dbReference>
<protein>
    <submittedName>
        <fullName evidence="1">Helix-hairpin-helix domain-containing protein</fullName>
    </submittedName>
</protein>
<dbReference type="Gene3D" id="1.10.150.20">
    <property type="entry name" value="5' to 3' exonuclease, C-terminal subdomain"/>
    <property type="match status" value="1"/>
</dbReference>
<dbReference type="InterPro" id="IPR010995">
    <property type="entry name" value="DNA_repair_Rad51/TF_NusA_a-hlx"/>
</dbReference>
<evidence type="ECO:0000313" key="1">
    <source>
        <dbReference type="EMBL" id="MBA2777598.1"/>
    </source>
</evidence>
<evidence type="ECO:0000313" key="4">
    <source>
        <dbReference type="Proteomes" id="UP000814353"/>
    </source>
</evidence>
<dbReference type="GO" id="GO:0000166">
    <property type="term" value="F:nucleotide binding"/>
    <property type="evidence" value="ECO:0007669"/>
    <property type="project" value="InterPro"/>
</dbReference>